<feature type="domain" description="Transposase IS4-like" evidence="6">
    <location>
        <begin position="148"/>
        <end position="350"/>
    </location>
</feature>
<dbReference type="AlphaFoldDB" id="E0UN42"/>
<evidence type="ECO:0000256" key="3">
    <source>
        <dbReference type="ARBA" id="ARBA00023125"/>
    </source>
</evidence>
<dbReference type="PANTHER" id="PTHR33258:SF1">
    <property type="entry name" value="TRANSPOSASE INSL FOR INSERTION SEQUENCE ELEMENT IS186A-RELATED"/>
    <property type="match status" value="1"/>
</dbReference>
<comment type="similarity">
    <text evidence="1">Belongs to the transposase 11 family.</text>
</comment>
<evidence type="ECO:0000256" key="2">
    <source>
        <dbReference type="ARBA" id="ARBA00022578"/>
    </source>
</evidence>
<proteinExistence type="inferred from homology"/>
<gene>
    <name evidence="7" type="ordered locus">Cyan7822_6620</name>
</gene>
<dbReference type="GO" id="GO:0003677">
    <property type="term" value="F:DNA binding"/>
    <property type="evidence" value="ECO:0007669"/>
    <property type="project" value="UniProtKB-KW"/>
</dbReference>
<dbReference type="InterPro" id="IPR002559">
    <property type="entry name" value="Transposase_11"/>
</dbReference>
<dbReference type="GO" id="GO:0006313">
    <property type="term" value="P:DNA transposition"/>
    <property type="evidence" value="ECO:0007669"/>
    <property type="project" value="InterPro"/>
</dbReference>
<evidence type="ECO:0000313" key="8">
    <source>
        <dbReference type="Proteomes" id="UP000008206"/>
    </source>
</evidence>
<dbReference type="NCBIfam" id="NF033592">
    <property type="entry name" value="transpos_IS4_1"/>
    <property type="match status" value="1"/>
</dbReference>
<feature type="region of interest" description="Disordered" evidence="5">
    <location>
        <begin position="1"/>
        <end position="20"/>
    </location>
</feature>
<sequence>MSRKTNRDHAKRQQRPMMEDKTVSAQIAALLTPALEKQKKYCRQLGLRDRILTLPLMVAAVLTMLWRDVAGVRELTRILAREGFLWCDRLQVSQQALSKRFLTFPSDLFEKVFKEILPLLAEKWQTRNHRPLPESVQFSLTRFEKIWIADSSTLEALFKKLKSLEDVPKGQLAGKIGVVIDLVTRLPIEIWFKANPKTNDTKFEEDLFKIVEKSTLLLLDRGFYHFSFWLQLIDKKIHFISRIKKGAAIKVEEVFTESYSLRDRKIRLGSGTKITPYIILRLVEVKSGKAWHSYLTSVLEPDILPPYVVADLYRKRWRIEEEFNIVKRLLGLSYLWVGSINGVKLQIWGTWLFYAILIDLGDAVADELSFPFDCISLEMVYRGLYHFGVANQKGKAKDPVKYFAAPENKDLGIVKQLRKNNTKLIVAPFPEEQRNTPEFFFSAKSLTYS</sequence>
<dbReference type="PANTHER" id="PTHR33258">
    <property type="entry name" value="TRANSPOSASE INSL FOR INSERTION SEQUENCE ELEMENT IS186A-RELATED"/>
    <property type="match status" value="1"/>
</dbReference>
<dbReference type="EMBL" id="CP002200">
    <property type="protein sequence ID" value="ADN18372.1"/>
    <property type="molecule type" value="Genomic_DNA"/>
</dbReference>
<evidence type="ECO:0000256" key="4">
    <source>
        <dbReference type="ARBA" id="ARBA00023172"/>
    </source>
</evidence>
<dbReference type="Pfam" id="PF01609">
    <property type="entry name" value="DDE_Tnp_1"/>
    <property type="match status" value="1"/>
</dbReference>
<reference evidence="8" key="1">
    <citation type="journal article" date="2011" name="MBio">
        <title>Novel metabolic attributes of the genus Cyanothece, comprising a group of unicellular nitrogen-fixing Cyanobacteria.</title>
        <authorList>
            <person name="Bandyopadhyay A."/>
            <person name="Elvitigala T."/>
            <person name="Welsh E."/>
            <person name="Stockel J."/>
            <person name="Liberton M."/>
            <person name="Min H."/>
            <person name="Sherman L.A."/>
            <person name="Pakrasi H.B."/>
        </authorList>
    </citation>
    <scope>NUCLEOTIDE SEQUENCE [LARGE SCALE GENOMIC DNA]</scope>
    <source>
        <strain evidence="8">PCC 7822</strain>
        <plasmid evidence="8">Cy782202</plasmid>
    </source>
</reference>
<keyword evidence="3" id="KW-0238">DNA-binding</keyword>
<evidence type="ECO:0000256" key="5">
    <source>
        <dbReference type="SAM" id="MobiDB-lite"/>
    </source>
</evidence>
<keyword evidence="2" id="KW-0815">Transposition</keyword>
<dbReference type="SUPFAM" id="SSF53098">
    <property type="entry name" value="Ribonuclease H-like"/>
    <property type="match status" value="1"/>
</dbReference>
<evidence type="ECO:0000313" key="7">
    <source>
        <dbReference type="EMBL" id="ADN18372.1"/>
    </source>
</evidence>
<protein>
    <submittedName>
        <fullName evidence="7">Transposase IS4 family protein</fullName>
    </submittedName>
</protein>
<name>E0UN42_GLOV7</name>
<dbReference type="KEGG" id="cyj:Cyan7822_6620"/>
<organism evidence="7 8">
    <name type="scientific">Gloeothece verrucosa (strain PCC 7822)</name>
    <name type="common">Cyanothece sp. (strain PCC 7822)</name>
    <dbReference type="NCBI Taxonomy" id="497965"/>
    <lineage>
        <taxon>Bacteria</taxon>
        <taxon>Bacillati</taxon>
        <taxon>Cyanobacteriota</taxon>
        <taxon>Cyanophyceae</taxon>
        <taxon>Oscillatoriophycideae</taxon>
        <taxon>Chroococcales</taxon>
        <taxon>Aphanothecaceae</taxon>
        <taxon>Gloeothece</taxon>
        <taxon>Gloeothece verrucosa</taxon>
    </lineage>
</organism>
<dbReference type="HOGENOM" id="CLU_049858_0_0_3"/>
<dbReference type="InterPro" id="IPR012337">
    <property type="entry name" value="RNaseH-like_sf"/>
</dbReference>
<accession>E0UN42</accession>
<keyword evidence="4" id="KW-0233">DNA recombination</keyword>
<keyword evidence="8" id="KW-1185">Reference proteome</keyword>
<dbReference type="GO" id="GO:0004803">
    <property type="term" value="F:transposase activity"/>
    <property type="evidence" value="ECO:0007669"/>
    <property type="project" value="InterPro"/>
</dbReference>
<evidence type="ECO:0000256" key="1">
    <source>
        <dbReference type="ARBA" id="ARBA00010075"/>
    </source>
</evidence>
<dbReference type="Proteomes" id="UP000008206">
    <property type="component" value="Plasmid Cy782202"/>
</dbReference>
<keyword evidence="7" id="KW-0614">Plasmid</keyword>
<dbReference type="InterPro" id="IPR047952">
    <property type="entry name" value="Transpos_IS4"/>
</dbReference>
<geneLocation type="plasmid" evidence="7 8">
    <name>Cy782202</name>
</geneLocation>
<evidence type="ECO:0000259" key="6">
    <source>
        <dbReference type="Pfam" id="PF01609"/>
    </source>
</evidence>